<dbReference type="EMBL" id="JADWND010000017">
    <property type="protein sequence ID" value="MBJ8383632.1"/>
    <property type="molecule type" value="Genomic_DNA"/>
</dbReference>
<evidence type="ECO:0000256" key="2">
    <source>
        <dbReference type="ARBA" id="ARBA00007613"/>
    </source>
</evidence>
<dbReference type="InterPro" id="IPR010131">
    <property type="entry name" value="MdtP/NodT-like"/>
</dbReference>
<name>A0ABS0ZXS9_9ENTR</name>
<dbReference type="Pfam" id="PF02321">
    <property type="entry name" value="OEP"/>
    <property type="match status" value="2"/>
</dbReference>
<proteinExistence type="inferred from homology"/>
<dbReference type="Proteomes" id="UP000746649">
    <property type="component" value="Unassembled WGS sequence"/>
</dbReference>
<accession>A0ABS0ZXS9</accession>
<sequence>MTMKILPPRSTSPSGKKLRWGAVFLTALLLSGCGQLTRSDYQRPLLSMPRQWQVAPDTVAVFGWQRFGDPRLTRVIGQVLVSNNDLAAAAIALQQARVAAGLTNTNLTPDVTVSGSASNSKNVRRGSASQESYSSGITIGYEVDLWGKLARIREQSEWEAVASEQDYHATMLSTQGTAAQLYWRIALYNQQIRNQRAALTISQQTLQQVTSWFQAGKVGQLDVLQAQQALLERRNQLRTLEQQRSSARNALALLLNRPAEQHADESPALDVNQQVPVAQKTPLYVIAQRPDIQAAESRLRAALAGYDASRLRFYPSLSLDASLNAGSQVFNQWFSDPIRTVGGALALPFIQWNTQRLTVRQADLAVKQAAITFRSTAYAALAEVDEAMENRLSASEQRARLHQSLALSQQRLTLTESRYRAGAVDFQTLLNAQDDILTLENALAQTQYDYLYATLQLWLAQGGGETQYRMMEHEAE</sequence>
<dbReference type="Gene3D" id="1.20.1600.10">
    <property type="entry name" value="Outer membrane efflux proteins (OEP)"/>
    <property type="match status" value="1"/>
</dbReference>
<keyword evidence="3" id="KW-0564">Palmitate</keyword>
<evidence type="ECO:0000256" key="1">
    <source>
        <dbReference type="ARBA" id="ARBA00004459"/>
    </source>
</evidence>
<organism evidence="5 6">
    <name type="scientific">Citrobacter sedlakii</name>
    <dbReference type="NCBI Taxonomy" id="67826"/>
    <lineage>
        <taxon>Bacteria</taxon>
        <taxon>Pseudomonadati</taxon>
        <taxon>Pseudomonadota</taxon>
        <taxon>Gammaproteobacteria</taxon>
        <taxon>Enterobacterales</taxon>
        <taxon>Enterobacteriaceae</taxon>
        <taxon>Citrobacter</taxon>
        <taxon>Citrobacter freundii complex</taxon>
    </lineage>
</organism>
<comment type="caution">
    <text evidence="5">The sequence shown here is derived from an EMBL/GenBank/DDBJ whole genome shotgun (WGS) entry which is preliminary data.</text>
</comment>
<protein>
    <submittedName>
        <fullName evidence="5">TolC family protein</fullName>
    </submittedName>
</protein>
<evidence type="ECO:0000256" key="4">
    <source>
        <dbReference type="SAM" id="Coils"/>
    </source>
</evidence>
<dbReference type="PROSITE" id="PS51257">
    <property type="entry name" value="PROKAR_LIPOPROTEIN"/>
    <property type="match status" value="1"/>
</dbReference>
<evidence type="ECO:0000313" key="6">
    <source>
        <dbReference type="Proteomes" id="UP000746649"/>
    </source>
</evidence>
<dbReference type="PANTHER" id="PTHR30203">
    <property type="entry name" value="OUTER MEMBRANE CATION EFFLUX PROTEIN"/>
    <property type="match status" value="1"/>
</dbReference>
<dbReference type="NCBIfam" id="TIGR01845">
    <property type="entry name" value="outer_NodT"/>
    <property type="match status" value="1"/>
</dbReference>
<gene>
    <name evidence="5" type="ORF">I6M88_22035</name>
</gene>
<evidence type="ECO:0000313" key="5">
    <source>
        <dbReference type="EMBL" id="MBJ8383632.1"/>
    </source>
</evidence>
<keyword evidence="3" id="KW-0472">Membrane</keyword>
<keyword evidence="3" id="KW-0812">Transmembrane</keyword>
<keyword evidence="3" id="KW-1134">Transmembrane beta strand</keyword>
<comment type="subcellular location">
    <subcellularLocation>
        <location evidence="1 3">Cell outer membrane</location>
        <topology evidence="1 3">Lipid-anchor</topology>
    </subcellularLocation>
</comment>
<keyword evidence="3" id="KW-0449">Lipoprotein</keyword>
<keyword evidence="4" id="KW-0175">Coiled coil</keyword>
<dbReference type="InterPro" id="IPR003423">
    <property type="entry name" value="OMP_efflux"/>
</dbReference>
<dbReference type="PANTHER" id="PTHR30203:SF32">
    <property type="entry name" value="CATION EFFLUX SYSTEM PROTEIN CUSC"/>
    <property type="match status" value="1"/>
</dbReference>
<feature type="coiled-coil region" evidence="4">
    <location>
        <begin position="223"/>
        <end position="257"/>
    </location>
</feature>
<evidence type="ECO:0000256" key="3">
    <source>
        <dbReference type="RuleBase" id="RU362097"/>
    </source>
</evidence>
<dbReference type="SUPFAM" id="SSF56954">
    <property type="entry name" value="Outer membrane efflux proteins (OEP)"/>
    <property type="match status" value="1"/>
</dbReference>
<comment type="similarity">
    <text evidence="2 3">Belongs to the outer membrane factor (OMF) (TC 1.B.17) family.</text>
</comment>
<reference evidence="5 6" key="1">
    <citation type="submission" date="2020-11" db="EMBL/GenBank/DDBJ databases">
        <title>Enhanced detection system for hospital associated transmission using whole genome sequencing surveillance.</title>
        <authorList>
            <person name="Harrison L.H."/>
            <person name="Van Tyne D."/>
            <person name="Marsh J.W."/>
            <person name="Griffith M.P."/>
            <person name="Snyder D.J."/>
            <person name="Cooper V.S."/>
            <person name="Mustapha M."/>
        </authorList>
    </citation>
    <scope>NUCLEOTIDE SEQUENCE [LARGE SCALE GENOMIC DNA]</scope>
    <source>
        <strain evidence="5 6">CB00117</strain>
    </source>
</reference>
<keyword evidence="6" id="KW-1185">Reference proteome</keyword>
<dbReference type="Gene3D" id="2.20.200.10">
    <property type="entry name" value="Outer membrane efflux proteins (OEP)"/>
    <property type="match status" value="1"/>
</dbReference>